<sequence>MEINDNKVEGTMQTIPTMGSQVLASTASHSQNESVPIEANEATLNNTLDAEISGTDVGTKRKFRSIAWDHFEKKLIGGKWKAICNDCKKTLGGDTKNGTKHLLDHMKTCLHKKQKTIQQSLLQPAKSNDGTMQFGAYHFNQDQARTELSNMIILHEYTLSMVDHVGFRRYSHALQPIFKVVSRNTIKTDIMKIFEYERNKTMKLLDSNASRIALTTDMWMASNQQRGFMAITSHFIDVSWKLQSRLVLANALVDCLLDWNLDHKLSTLTIDNCTTNDAMIELILDKLPPSSLILEGKLFHMRCCAHILNLVVRDGLELISDSIETIRYSVAFWIATPKRDENFIEIARQLKVPSTKKLELDYKTRWNSTYLMLNTALEYEVVYKMKTVQFYYPLVYGDMSSYEIEKLNKKLCDMVEEYEKKSKQSQKVKNSKSSSLRPPLPKRGVRVIVMHSHR</sequence>
<evidence type="ECO:0008006" key="3">
    <source>
        <dbReference type="Google" id="ProtNLM"/>
    </source>
</evidence>
<reference evidence="1 2" key="1">
    <citation type="submission" date="2020-08" db="EMBL/GenBank/DDBJ databases">
        <title>Plant Genome Project.</title>
        <authorList>
            <person name="Zhang R.-G."/>
        </authorList>
    </citation>
    <scope>NUCLEOTIDE SEQUENCE [LARGE SCALE GENOMIC DNA]</scope>
    <source>
        <tissue evidence="1">Rhizome</tissue>
    </source>
</reference>
<keyword evidence="2" id="KW-1185">Reference proteome</keyword>
<dbReference type="SMART" id="SM00614">
    <property type="entry name" value="ZnF_BED"/>
    <property type="match status" value="1"/>
</dbReference>
<dbReference type="SUPFAM" id="SSF53098">
    <property type="entry name" value="Ribonuclease H-like"/>
    <property type="match status" value="1"/>
</dbReference>
<dbReference type="Proteomes" id="UP000734854">
    <property type="component" value="Unassembled WGS sequence"/>
</dbReference>
<name>A0A8J5L3N8_ZINOF</name>
<dbReference type="PANTHER" id="PTHR46481">
    <property type="entry name" value="ZINC FINGER BED DOMAIN-CONTAINING PROTEIN 4"/>
    <property type="match status" value="1"/>
</dbReference>
<protein>
    <recommendedName>
        <fullName evidence="3">BED-type domain-containing protein</fullName>
    </recommendedName>
</protein>
<dbReference type="PANTHER" id="PTHR46481:SF11">
    <property type="entry name" value="ZINC FINGER BED DOMAIN-CONTAINING PROTEIN RICESLEEPER 2-LIKE"/>
    <property type="match status" value="1"/>
</dbReference>
<proteinExistence type="predicted"/>
<evidence type="ECO:0000313" key="2">
    <source>
        <dbReference type="Proteomes" id="UP000734854"/>
    </source>
</evidence>
<dbReference type="EMBL" id="JACMSC010000010">
    <property type="protein sequence ID" value="KAG6504417.1"/>
    <property type="molecule type" value="Genomic_DNA"/>
</dbReference>
<accession>A0A8J5L3N8</accession>
<dbReference type="SUPFAM" id="SSF57667">
    <property type="entry name" value="beta-beta-alpha zinc fingers"/>
    <property type="match status" value="1"/>
</dbReference>
<dbReference type="InterPro" id="IPR012337">
    <property type="entry name" value="RNaseH-like_sf"/>
</dbReference>
<comment type="caution">
    <text evidence="1">The sequence shown here is derived from an EMBL/GenBank/DDBJ whole genome shotgun (WGS) entry which is preliminary data.</text>
</comment>
<organism evidence="1 2">
    <name type="scientific">Zingiber officinale</name>
    <name type="common">Ginger</name>
    <name type="synonym">Amomum zingiber</name>
    <dbReference type="NCBI Taxonomy" id="94328"/>
    <lineage>
        <taxon>Eukaryota</taxon>
        <taxon>Viridiplantae</taxon>
        <taxon>Streptophyta</taxon>
        <taxon>Embryophyta</taxon>
        <taxon>Tracheophyta</taxon>
        <taxon>Spermatophyta</taxon>
        <taxon>Magnoliopsida</taxon>
        <taxon>Liliopsida</taxon>
        <taxon>Zingiberales</taxon>
        <taxon>Zingiberaceae</taxon>
        <taxon>Zingiber</taxon>
    </lineage>
</organism>
<gene>
    <name evidence="1" type="ORF">ZIOFF_036750</name>
</gene>
<dbReference type="AlphaFoldDB" id="A0A8J5L3N8"/>
<dbReference type="InterPro" id="IPR052035">
    <property type="entry name" value="ZnF_BED_domain_contain"/>
</dbReference>
<evidence type="ECO:0000313" key="1">
    <source>
        <dbReference type="EMBL" id="KAG6504417.1"/>
    </source>
</evidence>
<dbReference type="InterPro" id="IPR036236">
    <property type="entry name" value="Znf_C2H2_sf"/>
</dbReference>